<dbReference type="Gene3D" id="1.10.10.10">
    <property type="entry name" value="Winged helix-like DNA-binding domain superfamily/Winged helix DNA-binding domain"/>
    <property type="match status" value="1"/>
</dbReference>
<evidence type="ECO:0000259" key="5">
    <source>
        <dbReference type="PROSITE" id="PS51464"/>
    </source>
</evidence>
<keyword evidence="2" id="KW-0238">DNA-binding</keyword>
<dbReference type="CDD" id="cd05013">
    <property type="entry name" value="SIS_RpiR"/>
    <property type="match status" value="1"/>
</dbReference>
<gene>
    <name evidence="6" type="ORF">HLH33_11485</name>
</gene>
<dbReference type="SUPFAM" id="SSF53697">
    <property type="entry name" value="SIS domain"/>
    <property type="match status" value="1"/>
</dbReference>
<evidence type="ECO:0000256" key="1">
    <source>
        <dbReference type="ARBA" id="ARBA00023015"/>
    </source>
</evidence>
<dbReference type="InterPro" id="IPR046348">
    <property type="entry name" value="SIS_dom_sf"/>
</dbReference>
<feature type="domain" description="HTH rpiR-type" evidence="4">
    <location>
        <begin position="16"/>
        <end position="92"/>
    </location>
</feature>
<dbReference type="Gene3D" id="3.40.50.10490">
    <property type="entry name" value="Glucose-6-phosphate isomerase like protein, domain 1"/>
    <property type="match status" value="1"/>
</dbReference>
<proteinExistence type="predicted"/>
<dbReference type="EMBL" id="JABEQG010000020">
    <property type="protein sequence ID" value="MBB2156924.1"/>
    <property type="molecule type" value="Genomic_DNA"/>
</dbReference>
<protein>
    <submittedName>
        <fullName evidence="6">MurR/RpiR family transcriptional regulator</fullName>
    </submittedName>
</protein>
<dbReference type="GO" id="GO:0003677">
    <property type="term" value="F:DNA binding"/>
    <property type="evidence" value="ECO:0007669"/>
    <property type="project" value="UniProtKB-KW"/>
</dbReference>
<dbReference type="Pfam" id="PF01380">
    <property type="entry name" value="SIS"/>
    <property type="match status" value="1"/>
</dbReference>
<dbReference type="Proteomes" id="UP000550787">
    <property type="component" value="Unassembled WGS sequence"/>
</dbReference>
<dbReference type="PROSITE" id="PS51464">
    <property type="entry name" value="SIS"/>
    <property type="match status" value="1"/>
</dbReference>
<organism evidence="6 7">
    <name type="scientific">Gluconacetobacter diazotrophicus</name>
    <name type="common">Acetobacter diazotrophicus</name>
    <dbReference type="NCBI Taxonomy" id="33996"/>
    <lineage>
        <taxon>Bacteria</taxon>
        <taxon>Pseudomonadati</taxon>
        <taxon>Pseudomonadota</taxon>
        <taxon>Alphaproteobacteria</taxon>
        <taxon>Acetobacterales</taxon>
        <taxon>Acetobacteraceae</taxon>
        <taxon>Gluconacetobacter</taxon>
    </lineage>
</organism>
<dbReference type="PANTHER" id="PTHR30514:SF20">
    <property type="entry name" value="TRANSCRIPTIONAL REGULATOR"/>
    <property type="match status" value="1"/>
</dbReference>
<dbReference type="GO" id="GO:0003700">
    <property type="term" value="F:DNA-binding transcription factor activity"/>
    <property type="evidence" value="ECO:0007669"/>
    <property type="project" value="InterPro"/>
</dbReference>
<dbReference type="GO" id="GO:1901135">
    <property type="term" value="P:carbohydrate derivative metabolic process"/>
    <property type="evidence" value="ECO:0007669"/>
    <property type="project" value="InterPro"/>
</dbReference>
<dbReference type="Pfam" id="PF01418">
    <property type="entry name" value="HTH_6"/>
    <property type="match status" value="1"/>
</dbReference>
<dbReference type="InterPro" id="IPR009057">
    <property type="entry name" value="Homeodomain-like_sf"/>
</dbReference>
<dbReference type="GO" id="GO:0097367">
    <property type="term" value="F:carbohydrate derivative binding"/>
    <property type="evidence" value="ECO:0007669"/>
    <property type="project" value="InterPro"/>
</dbReference>
<dbReference type="RefSeq" id="WP_012222652.1">
    <property type="nucleotide sequence ID" value="NZ_JABEQG010000020.1"/>
</dbReference>
<sequence>MPNDMAAGSIPIQDFDVLRDDIRARYDSLPKRLAQVADAIMAAPDDFTFGTVSSVAAVAGVQPSTIIRFARAFGFHGFSDMQVVFRERLRGRASTYQTRLDALRGPDGASPPATMLLEGFAHALEQSLTRLRAGIDAERLERACAVLAEAETLFVLGLRRSAPVADYLSYLLNKLSIRHVDVRSATGMEDEIASFATHRDAAIVISYSPYARRTIEVFNQFQAVGVPTIVLTDSPFSPVVPAGGLWFEILEQDFQGFRSNAAATALVMTLATSVAKIRDVKGRKR</sequence>
<evidence type="ECO:0000259" key="4">
    <source>
        <dbReference type="PROSITE" id="PS51071"/>
    </source>
</evidence>
<keyword evidence="3" id="KW-0804">Transcription</keyword>
<dbReference type="InterPro" id="IPR001347">
    <property type="entry name" value="SIS_dom"/>
</dbReference>
<evidence type="ECO:0000313" key="7">
    <source>
        <dbReference type="Proteomes" id="UP000550787"/>
    </source>
</evidence>
<dbReference type="PANTHER" id="PTHR30514">
    <property type="entry name" value="GLUCOKINASE"/>
    <property type="match status" value="1"/>
</dbReference>
<dbReference type="InterPro" id="IPR035472">
    <property type="entry name" value="RpiR-like_SIS"/>
</dbReference>
<feature type="domain" description="SIS" evidence="5">
    <location>
        <begin position="143"/>
        <end position="283"/>
    </location>
</feature>
<dbReference type="InterPro" id="IPR000281">
    <property type="entry name" value="HTH_RpiR"/>
</dbReference>
<keyword evidence="1" id="KW-0805">Transcription regulation</keyword>
<dbReference type="PROSITE" id="PS51071">
    <property type="entry name" value="HTH_RPIR"/>
    <property type="match status" value="1"/>
</dbReference>
<evidence type="ECO:0000256" key="3">
    <source>
        <dbReference type="ARBA" id="ARBA00023163"/>
    </source>
</evidence>
<dbReference type="AlphaFoldDB" id="A0A7W4I619"/>
<dbReference type="SUPFAM" id="SSF46689">
    <property type="entry name" value="Homeodomain-like"/>
    <property type="match status" value="1"/>
</dbReference>
<dbReference type="OMA" id="WFEVAEA"/>
<accession>A0A7W4I619</accession>
<dbReference type="InterPro" id="IPR036388">
    <property type="entry name" value="WH-like_DNA-bd_sf"/>
</dbReference>
<dbReference type="InterPro" id="IPR047640">
    <property type="entry name" value="RpiR-like"/>
</dbReference>
<name>A0A7W4I619_GLUDI</name>
<comment type="caution">
    <text evidence="6">The sequence shown here is derived from an EMBL/GenBank/DDBJ whole genome shotgun (WGS) entry which is preliminary data.</text>
</comment>
<reference evidence="6 7" key="1">
    <citation type="submission" date="2020-04" db="EMBL/GenBank/DDBJ databases">
        <title>Description of novel Gluconacetobacter.</title>
        <authorList>
            <person name="Sombolestani A."/>
        </authorList>
    </citation>
    <scope>NUCLEOTIDE SEQUENCE [LARGE SCALE GENOMIC DNA]</scope>
    <source>
        <strain evidence="6 7">LMG 7603</strain>
    </source>
</reference>
<evidence type="ECO:0000313" key="6">
    <source>
        <dbReference type="EMBL" id="MBB2156924.1"/>
    </source>
</evidence>
<evidence type="ECO:0000256" key="2">
    <source>
        <dbReference type="ARBA" id="ARBA00023125"/>
    </source>
</evidence>